<dbReference type="AlphaFoldDB" id="A0A559IZD1"/>
<dbReference type="OrthoDB" id="9792260at2"/>
<dbReference type="PANTHER" id="PTHR43175">
    <property type="entry name" value="CARBONIC ANHYDRASE"/>
    <property type="match status" value="1"/>
</dbReference>
<dbReference type="SMART" id="SM00947">
    <property type="entry name" value="Pro_CA"/>
    <property type="match status" value="1"/>
</dbReference>
<evidence type="ECO:0000313" key="8">
    <source>
        <dbReference type="Proteomes" id="UP000318102"/>
    </source>
</evidence>
<dbReference type="EC" id="4.2.1.1" evidence="2"/>
<dbReference type="InterPro" id="IPR036874">
    <property type="entry name" value="Carbonic_anhydrase_sf"/>
</dbReference>
<evidence type="ECO:0000313" key="7">
    <source>
        <dbReference type="EMBL" id="TVX92982.1"/>
    </source>
</evidence>
<feature type="binding site" evidence="6">
    <location>
        <position position="110"/>
    </location>
    <ligand>
        <name>Zn(2+)</name>
        <dbReference type="ChEBI" id="CHEBI:29105"/>
    </ligand>
</feature>
<dbReference type="CDD" id="cd03379">
    <property type="entry name" value="beta_CA_cladeD"/>
    <property type="match status" value="1"/>
</dbReference>
<dbReference type="PANTHER" id="PTHR43175:SF3">
    <property type="entry name" value="CARBON DISULFIDE HYDROLASE"/>
    <property type="match status" value="1"/>
</dbReference>
<gene>
    <name evidence="7" type="ORF">FPZ44_07875</name>
</gene>
<keyword evidence="4 6" id="KW-0862">Zinc</keyword>
<dbReference type="SUPFAM" id="SSF53056">
    <property type="entry name" value="beta-carbonic anhydrase, cab"/>
    <property type="match status" value="1"/>
</dbReference>
<dbReference type="Gene3D" id="3.40.1050.10">
    <property type="entry name" value="Carbonic anhydrase"/>
    <property type="match status" value="1"/>
</dbReference>
<feature type="binding site" evidence="6">
    <location>
        <position position="54"/>
    </location>
    <ligand>
        <name>Zn(2+)</name>
        <dbReference type="ChEBI" id="CHEBI:29105"/>
    </ligand>
</feature>
<keyword evidence="8" id="KW-1185">Reference proteome</keyword>
<dbReference type="RefSeq" id="WP_144989022.1">
    <property type="nucleotide sequence ID" value="NZ_VNJK01000001.1"/>
</dbReference>
<reference evidence="7 8" key="1">
    <citation type="submission" date="2019-07" db="EMBL/GenBank/DDBJ databases">
        <authorList>
            <person name="Kim J."/>
        </authorList>
    </citation>
    <scope>NUCLEOTIDE SEQUENCE [LARGE SCALE GENOMIC DNA]</scope>
    <source>
        <strain evidence="7 8">N4</strain>
    </source>
</reference>
<evidence type="ECO:0000256" key="3">
    <source>
        <dbReference type="ARBA" id="ARBA00022723"/>
    </source>
</evidence>
<dbReference type="GO" id="GO:0004089">
    <property type="term" value="F:carbonate dehydratase activity"/>
    <property type="evidence" value="ECO:0007669"/>
    <property type="project" value="UniProtKB-EC"/>
</dbReference>
<proteinExistence type="inferred from homology"/>
<keyword evidence="3 6" id="KW-0479">Metal-binding</keyword>
<evidence type="ECO:0000256" key="5">
    <source>
        <dbReference type="ARBA" id="ARBA00048348"/>
    </source>
</evidence>
<dbReference type="Proteomes" id="UP000318102">
    <property type="component" value="Unassembled WGS sequence"/>
</dbReference>
<comment type="cofactor">
    <cofactor evidence="6">
        <name>Zn(2+)</name>
        <dbReference type="ChEBI" id="CHEBI:29105"/>
    </cofactor>
    <text evidence="6">Binds 1 zinc ion per subunit.</text>
</comment>
<dbReference type="InterPro" id="IPR001765">
    <property type="entry name" value="Carbonic_anhydrase"/>
</dbReference>
<dbReference type="Pfam" id="PF00484">
    <property type="entry name" value="Pro_CA"/>
    <property type="match status" value="1"/>
</dbReference>
<evidence type="ECO:0000256" key="1">
    <source>
        <dbReference type="ARBA" id="ARBA00006217"/>
    </source>
</evidence>
<organism evidence="7 8">
    <name type="scientific">Paenibacillus agilis</name>
    <dbReference type="NCBI Taxonomy" id="3020863"/>
    <lineage>
        <taxon>Bacteria</taxon>
        <taxon>Bacillati</taxon>
        <taxon>Bacillota</taxon>
        <taxon>Bacilli</taxon>
        <taxon>Bacillales</taxon>
        <taxon>Paenibacillaceae</taxon>
        <taxon>Paenibacillus</taxon>
    </lineage>
</organism>
<evidence type="ECO:0000256" key="4">
    <source>
        <dbReference type="ARBA" id="ARBA00022833"/>
    </source>
</evidence>
<name>A0A559IZD1_9BACL</name>
<evidence type="ECO:0000256" key="6">
    <source>
        <dbReference type="PIRSR" id="PIRSR601765-1"/>
    </source>
</evidence>
<feature type="binding site" evidence="6">
    <location>
        <position position="113"/>
    </location>
    <ligand>
        <name>Zn(2+)</name>
        <dbReference type="ChEBI" id="CHEBI:29105"/>
    </ligand>
</feature>
<protein>
    <recommendedName>
        <fullName evidence="2">carbonic anhydrase</fullName>
        <ecNumber evidence="2">4.2.1.1</ecNumber>
    </recommendedName>
</protein>
<comment type="catalytic activity">
    <reaction evidence="5">
        <text>hydrogencarbonate + H(+) = CO2 + H2O</text>
        <dbReference type="Rhea" id="RHEA:10748"/>
        <dbReference type="ChEBI" id="CHEBI:15377"/>
        <dbReference type="ChEBI" id="CHEBI:15378"/>
        <dbReference type="ChEBI" id="CHEBI:16526"/>
        <dbReference type="ChEBI" id="CHEBI:17544"/>
        <dbReference type="EC" id="4.2.1.1"/>
    </reaction>
</comment>
<dbReference type="EMBL" id="VNJK01000001">
    <property type="protein sequence ID" value="TVX92982.1"/>
    <property type="molecule type" value="Genomic_DNA"/>
</dbReference>
<dbReference type="GO" id="GO:0008270">
    <property type="term" value="F:zinc ion binding"/>
    <property type="evidence" value="ECO:0007669"/>
    <property type="project" value="InterPro"/>
</dbReference>
<comment type="similarity">
    <text evidence="1">Belongs to the beta-class carbonic anhydrase family.</text>
</comment>
<feature type="binding site" evidence="6">
    <location>
        <position position="52"/>
    </location>
    <ligand>
        <name>Zn(2+)</name>
        <dbReference type="ChEBI" id="CHEBI:29105"/>
    </ligand>
</feature>
<sequence>MTNQQPLHESQDATATNLTSILEYNEQFVNRHEYEQYLTDKFPDKKMVIFTCMDTRLVELLPKAMNLRNGDVKIIKNAGAIISQPFGSVVRSVLVAIYELEANEVVVVGHYECGMTGLNSERIVEKAKQRGVDDLVLDTLTNSGIKLHHWLRGFDNVQEGVLNSVSILRNHPLLPADIPVHGMIIDPKTGKLDLVADGYEYLEQKSKGIHANHDSNDSTCSTR</sequence>
<evidence type="ECO:0000256" key="2">
    <source>
        <dbReference type="ARBA" id="ARBA00012925"/>
    </source>
</evidence>
<comment type="caution">
    <text evidence="7">The sequence shown here is derived from an EMBL/GenBank/DDBJ whole genome shotgun (WGS) entry which is preliminary data.</text>
</comment>
<accession>A0A559IZD1</accession>